<gene>
    <name evidence="1" type="ORF">OG375_14590</name>
</gene>
<proteinExistence type="predicted"/>
<protein>
    <submittedName>
        <fullName evidence="1">Uncharacterized protein</fullName>
    </submittedName>
</protein>
<evidence type="ECO:0000313" key="1">
    <source>
        <dbReference type="EMBL" id="WUI85480.1"/>
    </source>
</evidence>
<dbReference type="Proteomes" id="UP001346877">
    <property type="component" value="Chromosome"/>
</dbReference>
<evidence type="ECO:0000313" key="2">
    <source>
        <dbReference type="Proteomes" id="UP001346877"/>
    </source>
</evidence>
<sequence>MSRAELADAVNSSLDRLYPSRDMTAHYVDSRWVGKLERGEHRWPSVERRAALRDVLTAANDARLGLYSPRRSAGEMSQLRPLLPEAAKSLADSRVDDSFITGRPDAVEVWLRELHHLTQQAHPYVTPQLGIKVRRHLEILDQLQNKGGRSQLASVDARLSEFMSWIADNIGASDGGSWLDRSQRRAGEAGDQLLGAYILMRQSQRALDDGAVRAAIELSRRSLGHRPVPPRTRSLCLTRLAEALATSGDDDTNTVIAAARRALQLAADDGEDEFASHCDLRYVAAAEARCRQLLGDPLSAVAILDELLAGDDAVPLLDAGIWYAYLGECYLRDDPERAASYGMSALDMAGRTGSFRAVRASQPLAIALRQHRTLAPVRAFVDAHRIAIIGR</sequence>
<dbReference type="EMBL" id="CP107941">
    <property type="protein sequence ID" value="WUI85480.1"/>
    <property type="molecule type" value="Genomic_DNA"/>
</dbReference>
<dbReference type="RefSeq" id="WP_328375764.1">
    <property type="nucleotide sequence ID" value="NZ_CP107941.1"/>
</dbReference>
<organism evidence="1 2">
    <name type="scientific">Micromonospora zamorensis</name>
    <dbReference type="NCBI Taxonomy" id="709883"/>
    <lineage>
        <taxon>Bacteria</taxon>
        <taxon>Bacillati</taxon>
        <taxon>Actinomycetota</taxon>
        <taxon>Actinomycetes</taxon>
        <taxon>Micromonosporales</taxon>
        <taxon>Micromonosporaceae</taxon>
        <taxon>Micromonospora</taxon>
    </lineage>
</organism>
<accession>A0ABZ1PNW8</accession>
<keyword evidence="2" id="KW-1185">Reference proteome</keyword>
<reference evidence="1 2" key="1">
    <citation type="submission" date="2022-10" db="EMBL/GenBank/DDBJ databases">
        <title>The complete genomes of actinobacterial strains from the NBC collection.</title>
        <authorList>
            <person name="Joergensen T.S."/>
            <person name="Alvarez Arevalo M."/>
            <person name="Sterndorff E.B."/>
            <person name="Faurdal D."/>
            <person name="Vuksanovic O."/>
            <person name="Mourched A.-S."/>
            <person name="Charusanti P."/>
            <person name="Shaw S."/>
            <person name="Blin K."/>
            <person name="Weber T."/>
        </authorList>
    </citation>
    <scope>NUCLEOTIDE SEQUENCE [LARGE SCALE GENOMIC DNA]</scope>
    <source>
        <strain evidence="1 2">NBC_00396</strain>
    </source>
</reference>
<name>A0ABZ1PNW8_9ACTN</name>